<dbReference type="EMBL" id="JABBWD010000064">
    <property type="protein sequence ID" value="KAG1770582.1"/>
    <property type="molecule type" value="Genomic_DNA"/>
</dbReference>
<comment type="caution">
    <text evidence="1">The sequence shown here is derived from an EMBL/GenBank/DDBJ whole genome shotgun (WGS) entry which is preliminary data.</text>
</comment>
<proteinExistence type="predicted"/>
<sequence length="184" mass="21116">MSTLTINKTDNISVCGDVIFLEIDGVLPNWKNYCIKFSVSTPGIKTLVFRLCEGADHPSLCTSAIASKHKPTEDADERIKFEEEEGKVKFEEEVTMVTDVKDIKEEPEDIKSEDLLARLRMMGTATPCIHLPQITVNPDPATRDILLEQRCPWRHIVRPFDASEIPMRLAKQELRKHQMFDWDF</sequence>
<keyword evidence="2" id="KW-1185">Reference proteome</keyword>
<accession>A0A9P6ZLS9</accession>
<evidence type="ECO:0000313" key="2">
    <source>
        <dbReference type="Proteomes" id="UP000714275"/>
    </source>
</evidence>
<protein>
    <submittedName>
        <fullName evidence="1">Uncharacterized protein</fullName>
    </submittedName>
</protein>
<organism evidence="1 2">
    <name type="scientific">Suillus placidus</name>
    <dbReference type="NCBI Taxonomy" id="48579"/>
    <lineage>
        <taxon>Eukaryota</taxon>
        <taxon>Fungi</taxon>
        <taxon>Dikarya</taxon>
        <taxon>Basidiomycota</taxon>
        <taxon>Agaricomycotina</taxon>
        <taxon>Agaricomycetes</taxon>
        <taxon>Agaricomycetidae</taxon>
        <taxon>Boletales</taxon>
        <taxon>Suillineae</taxon>
        <taxon>Suillaceae</taxon>
        <taxon>Suillus</taxon>
    </lineage>
</organism>
<reference evidence="1" key="1">
    <citation type="journal article" date="2020" name="New Phytol.">
        <title>Comparative genomics reveals dynamic genome evolution in host specialist ectomycorrhizal fungi.</title>
        <authorList>
            <person name="Lofgren L.A."/>
            <person name="Nguyen N.H."/>
            <person name="Vilgalys R."/>
            <person name="Ruytinx J."/>
            <person name="Liao H.L."/>
            <person name="Branco S."/>
            <person name="Kuo A."/>
            <person name="LaButti K."/>
            <person name="Lipzen A."/>
            <person name="Andreopoulos W."/>
            <person name="Pangilinan J."/>
            <person name="Riley R."/>
            <person name="Hundley H."/>
            <person name="Na H."/>
            <person name="Barry K."/>
            <person name="Grigoriev I.V."/>
            <person name="Stajich J.E."/>
            <person name="Kennedy P.G."/>
        </authorList>
    </citation>
    <scope>NUCLEOTIDE SEQUENCE</scope>
    <source>
        <strain evidence="1">DOB743</strain>
    </source>
</reference>
<evidence type="ECO:0000313" key="1">
    <source>
        <dbReference type="EMBL" id="KAG1770582.1"/>
    </source>
</evidence>
<dbReference type="Proteomes" id="UP000714275">
    <property type="component" value="Unassembled WGS sequence"/>
</dbReference>
<gene>
    <name evidence="1" type="ORF">EV702DRAFT_1202355</name>
</gene>
<name>A0A9P6ZLS9_9AGAM</name>
<dbReference type="OrthoDB" id="2625358at2759"/>
<dbReference type="AlphaFoldDB" id="A0A9P6ZLS9"/>